<dbReference type="PANTHER" id="PTHR23430">
    <property type="entry name" value="HISTONE H2A"/>
    <property type="match status" value="1"/>
</dbReference>
<reference evidence="7 8" key="1">
    <citation type="journal article" date="2007" name="Nature">
        <title>Evolution of genes and genomes on the Drosophila phylogeny.</title>
        <authorList>
            <consortium name="Drosophila 12 Genomes Consortium"/>
            <person name="Clark A.G."/>
            <person name="Eisen M.B."/>
            <person name="Smith D.R."/>
            <person name="Bergman C.M."/>
            <person name="Oliver B."/>
            <person name="Markow T.A."/>
            <person name="Kaufman T.C."/>
            <person name="Kellis M."/>
            <person name="Gelbart W."/>
            <person name="Iyer V.N."/>
            <person name="Pollard D.A."/>
            <person name="Sackton T.B."/>
            <person name="Larracuente A.M."/>
            <person name="Singh N.D."/>
            <person name="Abad J.P."/>
            <person name="Abt D.N."/>
            <person name="Adryan B."/>
            <person name="Aguade M."/>
            <person name="Akashi H."/>
            <person name="Anderson W.W."/>
            <person name="Aquadro C.F."/>
            <person name="Ardell D.H."/>
            <person name="Arguello R."/>
            <person name="Artieri C.G."/>
            <person name="Barbash D.A."/>
            <person name="Barker D."/>
            <person name="Barsanti P."/>
            <person name="Batterham P."/>
            <person name="Batzoglou S."/>
            <person name="Begun D."/>
            <person name="Bhutkar A."/>
            <person name="Blanco E."/>
            <person name="Bosak S.A."/>
            <person name="Bradley R.K."/>
            <person name="Brand A.D."/>
            <person name="Brent M.R."/>
            <person name="Brooks A.N."/>
            <person name="Brown R.H."/>
            <person name="Butlin R.K."/>
            <person name="Caggese C."/>
            <person name="Calvi B.R."/>
            <person name="Bernardo de Carvalho A."/>
            <person name="Caspi A."/>
            <person name="Castrezana S."/>
            <person name="Celniker S.E."/>
            <person name="Chang J.L."/>
            <person name="Chapple C."/>
            <person name="Chatterji S."/>
            <person name="Chinwalla A."/>
            <person name="Civetta A."/>
            <person name="Clifton S.W."/>
            <person name="Comeron J.M."/>
            <person name="Costello J.C."/>
            <person name="Coyne J.A."/>
            <person name="Daub J."/>
            <person name="David R.G."/>
            <person name="Delcher A.L."/>
            <person name="Delehaunty K."/>
            <person name="Do C.B."/>
            <person name="Ebling H."/>
            <person name="Edwards K."/>
            <person name="Eickbush T."/>
            <person name="Evans J.D."/>
            <person name="Filipski A."/>
            <person name="Findeiss S."/>
            <person name="Freyhult E."/>
            <person name="Fulton L."/>
            <person name="Fulton R."/>
            <person name="Garcia A.C."/>
            <person name="Gardiner A."/>
            <person name="Garfield D.A."/>
            <person name="Garvin B.E."/>
            <person name="Gibson G."/>
            <person name="Gilbert D."/>
            <person name="Gnerre S."/>
            <person name="Godfrey J."/>
            <person name="Good R."/>
            <person name="Gotea V."/>
            <person name="Gravely B."/>
            <person name="Greenberg A.J."/>
            <person name="Griffiths-Jones S."/>
            <person name="Gross S."/>
            <person name="Guigo R."/>
            <person name="Gustafson E.A."/>
            <person name="Haerty W."/>
            <person name="Hahn M.W."/>
            <person name="Halligan D.L."/>
            <person name="Halpern A.L."/>
            <person name="Halter G.M."/>
            <person name="Han M.V."/>
            <person name="Heger A."/>
            <person name="Hillier L."/>
            <person name="Hinrichs A.S."/>
            <person name="Holmes I."/>
            <person name="Hoskins R.A."/>
            <person name="Hubisz M.J."/>
            <person name="Hultmark D."/>
            <person name="Huntley M.A."/>
            <person name="Jaffe D.B."/>
            <person name="Jagadeeshan S."/>
            <person name="Jeck W.R."/>
            <person name="Johnson J."/>
            <person name="Jones C.D."/>
            <person name="Jordan W.C."/>
            <person name="Karpen G.H."/>
            <person name="Kataoka E."/>
            <person name="Keightley P.D."/>
            <person name="Kheradpour P."/>
            <person name="Kirkness E.F."/>
            <person name="Koerich L.B."/>
            <person name="Kristiansen K."/>
            <person name="Kudrna D."/>
            <person name="Kulathinal R.J."/>
            <person name="Kumar S."/>
            <person name="Kwok R."/>
            <person name="Lander E."/>
            <person name="Langley C.H."/>
            <person name="Lapoint R."/>
            <person name="Lazzaro B.P."/>
            <person name="Lee S.J."/>
            <person name="Levesque L."/>
            <person name="Li R."/>
            <person name="Lin C.F."/>
            <person name="Lin M.F."/>
            <person name="Lindblad-Toh K."/>
            <person name="Llopart A."/>
            <person name="Long M."/>
            <person name="Low L."/>
            <person name="Lozovsky E."/>
            <person name="Lu J."/>
            <person name="Luo M."/>
            <person name="Machado C.A."/>
            <person name="Makalowski W."/>
            <person name="Marzo M."/>
            <person name="Matsuda M."/>
            <person name="Matzkin L."/>
            <person name="McAllister B."/>
            <person name="McBride C.S."/>
            <person name="McKernan B."/>
            <person name="McKernan K."/>
            <person name="Mendez-Lago M."/>
            <person name="Minx P."/>
            <person name="Mollenhauer M.U."/>
            <person name="Montooth K."/>
            <person name="Mount S.M."/>
            <person name="Mu X."/>
            <person name="Myers E."/>
            <person name="Negre B."/>
            <person name="Newfeld S."/>
            <person name="Nielsen R."/>
            <person name="Noor M.A."/>
            <person name="O'Grady P."/>
            <person name="Pachter L."/>
            <person name="Papaceit M."/>
            <person name="Parisi M.J."/>
            <person name="Parisi M."/>
            <person name="Parts L."/>
            <person name="Pedersen J.S."/>
            <person name="Pesole G."/>
            <person name="Phillippy A.M."/>
            <person name="Ponting C.P."/>
            <person name="Pop M."/>
            <person name="Porcelli D."/>
            <person name="Powell J.R."/>
            <person name="Prohaska S."/>
            <person name="Pruitt K."/>
            <person name="Puig M."/>
            <person name="Quesneville H."/>
            <person name="Ram K.R."/>
            <person name="Rand D."/>
            <person name="Rasmussen M.D."/>
            <person name="Reed L.K."/>
            <person name="Reenan R."/>
            <person name="Reily A."/>
            <person name="Remington K.A."/>
            <person name="Rieger T.T."/>
            <person name="Ritchie M.G."/>
            <person name="Robin C."/>
            <person name="Rogers Y.H."/>
            <person name="Rohde C."/>
            <person name="Rozas J."/>
            <person name="Rubenfield M.J."/>
            <person name="Ruiz A."/>
            <person name="Russo S."/>
            <person name="Salzberg S.L."/>
            <person name="Sanchez-Gracia A."/>
            <person name="Saranga D.J."/>
            <person name="Sato H."/>
            <person name="Schaeffer S.W."/>
            <person name="Schatz M.C."/>
            <person name="Schlenke T."/>
            <person name="Schwartz R."/>
            <person name="Segarra C."/>
            <person name="Singh R.S."/>
            <person name="Sirot L."/>
            <person name="Sirota M."/>
            <person name="Sisneros N.B."/>
            <person name="Smith C.D."/>
            <person name="Smith T.F."/>
            <person name="Spieth J."/>
            <person name="Stage D.E."/>
            <person name="Stark A."/>
            <person name="Stephan W."/>
            <person name="Strausberg R.L."/>
            <person name="Strempel S."/>
            <person name="Sturgill D."/>
            <person name="Sutton G."/>
            <person name="Sutton G.G."/>
            <person name="Tao W."/>
            <person name="Teichmann S."/>
            <person name="Tobari Y.N."/>
            <person name="Tomimura Y."/>
            <person name="Tsolas J.M."/>
            <person name="Valente V.L."/>
            <person name="Venter E."/>
            <person name="Venter J.C."/>
            <person name="Vicario S."/>
            <person name="Vieira F.G."/>
            <person name="Vilella A.J."/>
            <person name="Villasante A."/>
            <person name="Walenz B."/>
            <person name="Wang J."/>
            <person name="Wasserman M."/>
            <person name="Watts T."/>
            <person name="Wilson D."/>
            <person name="Wilson R.K."/>
            <person name="Wing R.A."/>
            <person name="Wolfner M.F."/>
            <person name="Wong A."/>
            <person name="Wong G.K."/>
            <person name="Wu C.I."/>
            <person name="Wu G."/>
            <person name="Yamamoto D."/>
            <person name="Yang H.P."/>
            <person name="Yang S.P."/>
            <person name="Yorke J.A."/>
            <person name="Yoshida K."/>
            <person name="Zdobnov E."/>
            <person name="Zhang P."/>
            <person name="Zhang Y."/>
            <person name="Zimin A.V."/>
            <person name="Baldwin J."/>
            <person name="Abdouelleil A."/>
            <person name="Abdulkadir J."/>
            <person name="Abebe A."/>
            <person name="Abera B."/>
            <person name="Abreu J."/>
            <person name="Acer S.C."/>
            <person name="Aftuck L."/>
            <person name="Alexander A."/>
            <person name="An P."/>
            <person name="Anderson E."/>
            <person name="Anderson S."/>
            <person name="Arachi H."/>
            <person name="Azer M."/>
            <person name="Bachantsang P."/>
            <person name="Barry A."/>
            <person name="Bayul T."/>
            <person name="Berlin A."/>
            <person name="Bessette D."/>
            <person name="Bloom T."/>
            <person name="Blye J."/>
            <person name="Boguslavskiy L."/>
            <person name="Bonnet C."/>
            <person name="Boukhgalter B."/>
            <person name="Bourzgui I."/>
            <person name="Brown A."/>
            <person name="Cahill P."/>
            <person name="Channer S."/>
            <person name="Cheshatsang Y."/>
            <person name="Chuda L."/>
            <person name="Citroen M."/>
            <person name="Collymore A."/>
            <person name="Cooke P."/>
            <person name="Costello M."/>
            <person name="D'Aco K."/>
            <person name="Daza R."/>
            <person name="De Haan G."/>
            <person name="DeGray S."/>
            <person name="DeMaso C."/>
            <person name="Dhargay N."/>
            <person name="Dooley K."/>
            <person name="Dooley E."/>
            <person name="Doricent M."/>
            <person name="Dorje P."/>
            <person name="Dorjee K."/>
            <person name="Dupes A."/>
            <person name="Elong R."/>
            <person name="Falk J."/>
            <person name="Farina A."/>
            <person name="Faro S."/>
            <person name="Ferguson D."/>
            <person name="Fisher S."/>
            <person name="Foley C.D."/>
            <person name="Franke A."/>
            <person name="Friedrich D."/>
            <person name="Gadbois L."/>
            <person name="Gearin G."/>
            <person name="Gearin C.R."/>
            <person name="Giannoukos G."/>
            <person name="Goode T."/>
            <person name="Graham J."/>
            <person name="Grandbois E."/>
            <person name="Grewal S."/>
            <person name="Gyaltsen K."/>
            <person name="Hafez N."/>
            <person name="Hagos B."/>
            <person name="Hall J."/>
            <person name="Henson C."/>
            <person name="Hollinger A."/>
            <person name="Honan T."/>
            <person name="Huard M.D."/>
            <person name="Hughes L."/>
            <person name="Hurhula B."/>
            <person name="Husby M.E."/>
            <person name="Kamat A."/>
            <person name="Kanga B."/>
            <person name="Kashin S."/>
            <person name="Khazanovich D."/>
            <person name="Kisner P."/>
            <person name="Lance K."/>
            <person name="Lara M."/>
            <person name="Lee W."/>
            <person name="Lennon N."/>
            <person name="Letendre F."/>
            <person name="LeVine R."/>
            <person name="Lipovsky A."/>
            <person name="Liu X."/>
            <person name="Liu J."/>
            <person name="Liu S."/>
            <person name="Lokyitsang T."/>
            <person name="Lokyitsang Y."/>
            <person name="Lubonja R."/>
            <person name="Lui A."/>
            <person name="MacDonald P."/>
            <person name="Magnisalis V."/>
            <person name="Maru K."/>
            <person name="Matthews C."/>
            <person name="McCusker W."/>
            <person name="McDonough S."/>
            <person name="Mehta T."/>
            <person name="Meldrim J."/>
            <person name="Meneus L."/>
            <person name="Mihai O."/>
            <person name="Mihalev A."/>
            <person name="Mihova T."/>
            <person name="Mittelman R."/>
            <person name="Mlenga V."/>
            <person name="Montmayeur A."/>
            <person name="Mulrain L."/>
            <person name="Navidi A."/>
            <person name="Naylor J."/>
            <person name="Negash T."/>
            <person name="Nguyen T."/>
            <person name="Nguyen N."/>
            <person name="Nicol R."/>
            <person name="Norbu C."/>
            <person name="Norbu N."/>
            <person name="Novod N."/>
            <person name="O'Neill B."/>
            <person name="Osman S."/>
            <person name="Markiewicz E."/>
            <person name="Oyono O.L."/>
            <person name="Patti C."/>
            <person name="Phunkhang P."/>
            <person name="Pierre F."/>
            <person name="Priest M."/>
            <person name="Raghuraman S."/>
            <person name="Rege F."/>
            <person name="Reyes R."/>
            <person name="Rise C."/>
            <person name="Rogov P."/>
            <person name="Ross K."/>
            <person name="Ryan E."/>
            <person name="Settipalli S."/>
            <person name="Shea T."/>
            <person name="Sherpa N."/>
            <person name="Shi L."/>
            <person name="Shih D."/>
            <person name="Sparrow T."/>
            <person name="Spaulding J."/>
            <person name="Stalker J."/>
            <person name="Stange-Thomann N."/>
            <person name="Stavropoulos S."/>
            <person name="Stone C."/>
            <person name="Strader C."/>
            <person name="Tesfaye S."/>
            <person name="Thomson T."/>
            <person name="Thoulutsang Y."/>
            <person name="Thoulutsang D."/>
            <person name="Topham K."/>
            <person name="Topping I."/>
            <person name="Tsamla T."/>
            <person name="Vassiliev H."/>
            <person name="Vo A."/>
            <person name="Wangchuk T."/>
            <person name="Wangdi T."/>
            <person name="Weiand M."/>
            <person name="Wilkinson J."/>
            <person name="Wilson A."/>
            <person name="Yadav S."/>
            <person name="Young G."/>
            <person name="Yu Q."/>
            <person name="Zembek L."/>
            <person name="Zhong D."/>
            <person name="Zimmer A."/>
            <person name="Zwirko Z."/>
            <person name="Jaffe D.B."/>
            <person name="Alvarez P."/>
            <person name="Brockman W."/>
            <person name="Butler J."/>
            <person name="Chin C."/>
            <person name="Gnerre S."/>
            <person name="Grabherr M."/>
            <person name="Kleber M."/>
            <person name="Mauceli E."/>
            <person name="MacCallum I."/>
        </authorList>
    </citation>
    <scope>NUCLEOTIDE SEQUENCE [LARGE SCALE GENOMIC DNA]</scope>
    <source>
        <strain evidence="8">Rob3c / Tucson 14021-0248.25</strain>
    </source>
</reference>
<feature type="compositionally biased region" description="Basic and acidic residues" evidence="5">
    <location>
        <begin position="141"/>
        <end position="158"/>
    </location>
</feature>
<dbReference type="PROSITE" id="PS51504">
    <property type="entry name" value="H15"/>
    <property type="match status" value="1"/>
</dbReference>
<dbReference type="GO" id="GO:0030527">
    <property type="term" value="F:structural constituent of chromatin"/>
    <property type="evidence" value="ECO:0007669"/>
    <property type="project" value="InterPro"/>
</dbReference>
<dbReference type="Pfam" id="PF16211">
    <property type="entry name" value="Histone_H2A_C"/>
    <property type="match status" value="1"/>
</dbReference>
<dbReference type="GO" id="GO:0005634">
    <property type="term" value="C:nucleus"/>
    <property type="evidence" value="ECO:0007669"/>
    <property type="project" value="UniProtKB-SubCell"/>
</dbReference>
<dbReference type="HOGENOM" id="CLU_052897_1_0_1"/>
<dbReference type="GO" id="GO:0046982">
    <property type="term" value="F:protein heterodimerization activity"/>
    <property type="evidence" value="ECO:0007669"/>
    <property type="project" value="InterPro"/>
</dbReference>
<feature type="compositionally biased region" description="Low complexity" evidence="5">
    <location>
        <begin position="162"/>
        <end position="173"/>
    </location>
</feature>
<dbReference type="GO" id="GO:0003677">
    <property type="term" value="F:DNA binding"/>
    <property type="evidence" value="ECO:0007669"/>
    <property type="project" value="UniProtKB-KW"/>
</dbReference>
<evidence type="ECO:0000256" key="5">
    <source>
        <dbReference type="SAM" id="MobiDB-lite"/>
    </source>
</evidence>
<dbReference type="SMR" id="B4ILY1"/>
<dbReference type="PRINTS" id="PR00620">
    <property type="entry name" value="HISTONEH2A"/>
</dbReference>
<feature type="compositionally biased region" description="Basic and acidic residues" evidence="5">
    <location>
        <begin position="86"/>
        <end position="105"/>
    </location>
</feature>
<keyword evidence="8" id="KW-1185">Reference proteome</keyword>
<evidence type="ECO:0000256" key="3">
    <source>
        <dbReference type="ARBA" id="ARBA00023269"/>
    </source>
</evidence>
<dbReference type="InterPro" id="IPR032454">
    <property type="entry name" value="Histone_H2A_C"/>
</dbReference>
<comment type="similarity">
    <text evidence="4">Belongs to the histone H2A family.</text>
</comment>
<evidence type="ECO:0000256" key="4">
    <source>
        <dbReference type="RuleBase" id="RU003767"/>
    </source>
</evidence>
<keyword evidence="4" id="KW-0238">DNA-binding</keyword>
<keyword evidence="2 4" id="KW-0158">Chromosome</keyword>
<proteinExistence type="inferred from homology"/>
<dbReference type="Gene3D" id="1.10.10.10">
    <property type="entry name" value="Winged helix-like DNA-binding domain superfamily/Winged helix DNA-binding domain"/>
    <property type="match status" value="1"/>
</dbReference>
<dbReference type="SUPFAM" id="SSF46785">
    <property type="entry name" value="Winged helix' DNA-binding domain"/>
    <property type="match status" value="1"/>
</dbReference>
<comment type="subunit">
    <text evidence="4">The nucleosome is a histone octamer containing two molecules each of H2A, H2B, H3 and H4 assembled in one H3-H4 heterotetramer and two H2A-H2B heterodimers. The octamer wraps approximately 147 bp of DNA.</text>
</comment>
<feature type="region of interest" description="Disordered" evidence="5">
    <location>
        <begin position="70"/>
        <end position="173"/>
    </location>
</feature>
<evidence type="ECO:0000256" key="2">
    <source>
        <dbReference type="ARBA" id="ARBA00022454"/>
    </source>
</evidence>
<dbReference type="InterPro" id="IPR009072">
    <property type="entry name" value="Histone-fold"/>
</dbReference>
<dbReference type="Pfam" id="PF00538">
    <property type="entry name" value="Linker_histone"/>
    <property type="match status" value="1"/>
</dbReference>
<dbReference type="Gene3D" id="1.10.20.10">
    <property type="entry name" value="Histone, subunit A"/>
    <property type="match status" value="1"/>
</dbReference>
<evidence type="ECO:0000313" key="8">
    <source>
        <dbReference type="Proteomes" id="UP000001292"/>
    </source>
</evidence>
<dbReference type="AlphaFoldDB" id="B4ILY1"/>
<organism evidence="8">
    <name type="scientific">Drosophila sechellia</name>
    <name type="common">Fruit fly</name>
    <dbReference type="NCBI Taxonomy" id="7238"/>
    <lineage>
        <taxon>Eukaryota</taxon>
        <taxon>Metazoa</taxon>
        <taxon>Ecdysozoa</taxon>
        <taxon>Arthropoda</taxon>
        <taxon>Hexapoda</taxon>
        <taxon>Insecta</taxon>
        <taxon>Pterygota</taxon>
        <taxon>Neoptera</taxon>
        <taxon>Endopterygota</taxon>
        <taxon>Diptera</taxon>
        <taxon>Brachycera</taxon>
        <taxon>Muscomorpha</taxon>
        <taxon>Ephydroidea</taxon>
        <taxon>Drosophilidae</taxon>
        <taxon>Drosophila</taxon>
        <taxon>Sophophora</taxon>
    </lineage>
</organism>
<evidence type="ECO:0000256" key="1">
    <source>
        <dbReference type="ARBA" id="ARBA00004286"/>
    </source>
</evidence>
<gene>
    <name evidence="7" type="primary">Dsec\GM19708</name>
    <name evidence="7" type="ORF">Dsec_GM19708</name>
</gene>
<dbReference type="InterPro" id="IPR005818">
    <property type="entry name" value="Histone_H1/H5_H15"/>
</dbReference>
<name>B4ILY1_DROSE</name>
<accession>B4ILY1</accession>
<evidence type="ECO:0000313" key="7">
    <source>
        <dbReference type="EMBL" id="EDW56414.1"/>
    </source>
</evidence>
<keyword evidence="3 4" id="KW-0544">Nucleosome core</keyword>
<dbReference type="Proteomes" id="UP000001292">
    <property type="component" value="Unassembled WGS sequence"/>
</dbReference>
<sequence length="269" mass="28431">MSDSAVATSASPVVATPATVEKKVVQKKASGSGKAKKATATPSHPPTQQMLAPFIKKYLKSAVVNGKLIQTKGKGASGSFKLSASAKKDKDPKAKSKVLSAEKKVQSKKVASKKIGVSSKKTASGAADTKPKAKKGVATKKTAENKKTEKAKAKDAKKTGIVKSKNAATKAKVTASKPKAVVAKAPRQSQRCLRTQKDGEESIGFCYRQEAESEDYGCQKTRIIPRHLQLAIRNDEELNKLLSGVTIAQGGVLPNIQAVLLPKKTEKKA</sequence>
<dbReference type="SUPFAM" id="SSF47113">
    <property type="entry name" value="Histone-fold"/>
    <property type="match status" value="1"/>
</dbReference>
<dbReference type="InterPro" id="IPR002119">
    <property type="entry name" value="Histone_H2A"/>
</dbReference>
<dbReference type="InterPro" id="IPR036388">
    <property type="entry name" value="WH-like_DNA-bd_sf"/>
</dbReference>
<dbReference type="GO" id="GO:0000786">
    <property type="term" value="C:nucleosome"/>
    <property type="evidence" value="ECO:0007669"/>
    <property type="project" value="UniProtKB-KW"/>
</dbReference>
<keyword evidence="4" id="KW-0539">Nucleus</keyword>
<dbReference type="GO" id="GO:0006334">
    <property type="term" value="P:nucleosome assembly"/>
    <property type="evidence" value="ECO:0007669"/>
    <property type="project" value="InterPro"/>
</dbReference>
<dbReference type="InterPro" id="IPR036390">
    <property type="entry name" value="WH_DNA-bd_sf"/>
</dbReference>
<evidence type="ECO:0000259" key="6">
    <source>
        <dbReference type="PROSITE" id="PS51504"/>
    </source>
</evidence>
<feature type="domain" description="H15" evidence="6">
    <location>
        <begin position="1"/>
        <end position="84"/>
    </location>
</feature>
<dbReference type="FunFam" id="1.10.20.10:FF:000265">
    <property type="match status" value="1"/>
</dbReference>
<feature type="compositionally biased region" description="Low complexity" evidence="5">
    <location>
        <begin position="1"/>
        <end position="19"/>
    </location>
</feature>
<feature type="region of interest" description="Disordered" evidence="5">
    <location>
        <begin position="1"/>
        <end position="49"/>
    </location>
</feature>
<comment type="subcellular location">
    <subcellularLocation>
        <location evidence="1">Chromosome</location>
    </subcellularLocation>
    <subcellularLocation>
        <location evidence="4">Nucleus</location>
    </subcellularLocation>
</comment>
<dbReference type="SMART" id="SM00414">
    <property type="entry name" value="H2A"/>
    <property type="match status" value="1"/>
</dbReference>
<protein>
    <recommendedName>
        <fullName evidence="4">Histone H2A</fullName>
    </recommendedName>
</protein>
<dbReference type="EMBL" id="CH480906">
    <property type="protein sequence ID" value="EDW56414.1"/>
    <property type="molecule type" value="Genomic_DNA"/>
</dbReference>
<feature type="compositionally biased region" description="Low complexity" evidence="5">
    <location>
        <begin position="27"/>
        <end position="41"/>
    </location>
</feature>